<keyword evidence="3" id="KW-1185">Reference proteome</keyword>
<dbReference type="AlphaFoldDB" id="A0AAU0BDM3"/>
<dbReference type="EMBL" id="CP103836">
    <property type="protein sequence ID" value="WOB51052.1"/>
    <property type="molecule type" value="Genomic_DNA"/>
</dbReference>
<protein>
    <recommendedName>
        <fullName evidence="4">Type III secretion system effector protein</fullName>
    </recommendedName>
</protein>
<organism evidence="2 3">
    <name type="scientific">Xanthomonas hydrangeae</name>
    <dbReference type="NCBI Taxonomy" id="2775159"/>
    <lineage>
        <taxon>Bacteria</taxon>
        <taxon>Pseudomonadati</taxon>
        <taxon>Pseudomonadota</taxon>
        <taxon>Gammaproteobacteria</taxon>
        <taxon>Lysobacterales</taxon>
        <taxon>Lysobacteraceae</taxon>
        <taxon>Xanthomonas</taxon>
    </lineage>
</organism>
<evidence type="ECO:0000313" key="2">
    <source>
        <dbReference type="EMBL" id="WOB51052.1"/>
    </source>
</evidence>
<feature type="region of interest" description="Disordered" evidence="1">
    <location>
        <begin position="165"/>
        <end position="213"/>
    </location>
</feature>
<evidence type="ECO:0008006" key="4">
    <source>
        <dbReference type="Google" id="ProtNLM"/>
    </source>
</evidence>
<sequence>MERQPSLRRLTQDFAEINKRYNEISKQLFVEDRDATSAEEQVIEQRYALLTKRNEVRDSELNALLAALAPMQDISAPHATTGATPQFAREHNQRELKSLEKQLQFVDEEVLKKSYTRAARRLDSLEESGAPPAKMRQLKRMMQGYQNMLALKEAGKVQLASSNNVRRADGQRSQHAASDSRSATQLQAPLPQQMRRDKRQHPQHTVPTPQLVPVAPALSQGRVPQLETLLAALAPVEDIPAPKPIALPSTSKDNAVALNFNSAKSWVKDNAVAVNFNSAKLWEFINKNIDGDMLKKNYALAERYLESLEEGAMPSPGIVRLRRMMQGYKNLVSLKNITEQTDNHLHKIGAPRQMSLMPTTAQERKRSYDIERNDHQEAIDNGYL</sequence>
<reference evidence="2 3" key="1">
    <citation type="submission" date="2022-08" db="EMBL/GenBank/DDBJ databases">
        <title>Whole genome sequencing-based tracing of a 2022 introduction and outbreak of Xanthomonas hortorum pv. pelargonii.</title>
        <authorList>
            <person name="Iruegas-Bocardo F."/>
            <person name="Weisberg A.K."/>
            <person name="Riutta E.R."/>
            <person name="Kilday K."/>
            <person name="Bonkowski J.C."/>
            <person name="Creswell T."/>
            <person name="Daughtrey M.L."/>
            <person name="Rane K."/>
            <person name="Grunwald N.J."/>
            <person name="Chang J.H."/>
            <person name="Putnam M.L."/>
        </authorList>
    </citation>
    <scope>NUCLEOTIDE SEQUENCE [LARGE SCALE GENOMIC DNA]</scope>
    <source>
        <strain evidence="2 3">22-323</strain>
    </source>
</reference>
<accession>A0AAU0BDM3</accession>
<evidence type="ECO:0000256" key="1">
    <source>
        <dbReference type="SAM" id="MobiDB-lite"/>
    </source>
</evidence>
<dbReference type="Proteomes" id="UP001302716">
    <property type="component" value="Chromosome"/>
</dbReference>
<name>A0AAU0BDM3_9XANT</name>
<gene>
    <name evidence="2" type="ORF">NYR97_06655</name>
</gene>
<evidence type="ECO:0000313" key="3">
    <source>
        <dbReference type="Proteomes" id="UP001302716"/>
    </source>
</evidence>
<proteinExistence type="predicted"/>
<dbReference type="RefSeq" id="WP_316697192.1">
    <property type="nucleotide sequence ID" value="NZ_CP103836.1"/>
</dbReference>
<feature type="compositionally biased region" description="Polar residues" evidence="1">
    <location>
        <begin position="173"/>
        <end position="187"/>
    </location>
</feature>